<keyword evidence="1" id="KW-0812">Transmembrane</keyword>
<evidence type="ECO:0000256" key="1">
    <source>
        <dbReference type="SAM" id="Phobius"/>
    </source>
</evidence>
<dbReference type="EMBL" id="CAFBMR010000002">
    <property type="protein sequence ID" value="CAB4901140.1"/>
    <property type="molecule type" value="Genomic_DNA"/>
</dbReference>
<keyword evidence="1" id="KW-1133">Transmembrane helix</keyword>
<evidence type="ECO:0000313" key="2">
    <source>
        <dbReference type="EMBL" id="CAB4901140.1"/>
    </source>
</evidence>
<proteinExistence type="predicted"/>
<feature type="transmembrane region" description="Helical" evidence="1">
    <location>
        <begin position="43"/>
        <end position="62"/>
    </location>
</feature>
<organism evidence="2">
    <name type="scientific">freshwater metagenome</name>
    <dbReference type="NCBI Taxonomy" id="449393"/>
    <lineage>
        <taxon>unclassified sequences</taxon>
        <taxon>metagenomes</taxon>
        <taxon>ecological metagenomes</taxon>
    </lineage>
</organism>
<feature type="transmembrane region" description="Helical" evidence="1">
    <location>
        <begin position="12"/>
        <end position="31"/>
    </location>
</feature>
<keyword evidence="1" id="KW-0472">Membrane</keyword>
<accession>A0A6J7G931</accession>
<name>A0A6J7G931_9ZZZZ</name>
<protein>
    <submittedName>
        <fullName evidence="2">Unannotated protein</fullName>
    </submittedName>
</protein>
<dbReference type="AlphaFoldDB" id="A0A6J7G931"/>
<gene>
    <name evidence="2" type="ORF">UFOPK3610_00131</name>
</gene>
<reference evidence="2" key="1">
    <citation type="submission" date="2020-05" db="EMBL/GenBank/DDBJ databases">
        <authorList>
            <person name="Chiriac C."/>
            <person name="Salcher M."/>
            <person name="Ghai R."/>
            <person name="Kavagutti S V."/>
        </authorList>
    </citation>
    <scope>NUCLEOTIDE SEQUENCE</scope>
</reference>
<sequence length="110" mass="12950">MSEPRRFWRDFWQLDIPLVVVVAGCAAATIVELGRAEEGVWRAWVYTFEWPLIGLFAIWIWYRYRIRGGIRRARKPKVTDDLGASTPQDPALSRWQEYQRALRENAAPEE</sequence>